<proteinExistence type="predicted"/>
<dbReference type="FunCoup" id="A0A200QHC3">
    <property type="interactions" value="2169"/>
</dbReference>
<dbReference type="InParanoid" id="A0A200QHC3"/>
<comment type="subcellular location">
    <subcellularLocation>
        <location evidence="1">Nucleus</location>
        <location evidence="1">Nucleolus</location>
    </subcellularLocation>
</comment>
<dbReference type="AlphaFoldDB" id="A0A200QHC3"/>
<dbReference type="OrthoDB" id="427886at2759"/>
<evidence type="ECO:0000259" key="3">
    <source>
        <dbReference type="Pfam" id="PF08698"/>
    </source>
</evidence>
<dbReference type="Proteomes" id="UP000195402">
    <property type="component" value="Unassembled WGS sequence"/>
</dbReference>
<accession>A0A200QHC3</accession>
<sequence>MLESKPKIGLTWEPKLPIFTSSETKSTGSQKSEKVPANTIWKTETELVDGLFVPPNDPKKLNKLSRKQLKDTAGKNWFDMPAPTITPEIKKDFQILKLRSVMDPKRHYKKADMKSKELPKYFQASLRNVGTVIESASDFFSGRLTKKERKATLAEEILSDRTLGDYRKRKVREIEKQKNVVGVEKWKIKGKQSWKRAKHRRDG</sequence>
<keyword evidence="2" id="KW-0539">Nucleus</keyword>
<dbReference type="InterPro" id="IPR039883">
    <property type="entry name" value="Fcf2/DNTTIP2"/>
</dbReference>
<name>A0A200QHC3_MACCD</name>
<dbReference type="STRING" id="56857.A0A200QHC3"/>
<dbReference type="GO" id="GO:0006396">
    <property type="term" value="P:RNA processing"/>
    <property type="evidence" value="ECO:0007669"/>
    <property type="project" value="TreeGrafter"/>
</dbReference>
<evidence type="ECO:0000256" key="1">
    <source>
        <dbReference type="ARBA" id="ARBA00004604"/>
    </source>
</evidence>
<evidence type="ECO:0000313" key="5">
    <source>
        <dbReference type="Proteomes" id="UP000195402"/>
    </source>
</evidence>
<keyword evidence="5" id="KW-1185">Reference proteome</keyword>
<dbReference type="GO" id="GO:0003723">
    <property type="term" value="F:RNA binding"/>
    <property type="evidence" value="ECO:0007669"/>
    <property type="project" value="TreeGrafter"/>
</dbReference>
<evidence type="ECO:0000256" key="2">
    <source>
        <dbReference type="ARBA" id="ARBA00023242"/>
    </source>
</evidence>
<gene>
    <name evidence="4" type="ORF">BVC80_1753g51</name>
</gene>
<dbReference type="OMA" id="WKNKGRQ"/>
<dbReference type="InterPro" id="IPR014810">
    <property type="entry name" value="Fcf2_C"/>
</dbReference>
<dbReference type="PANTHER" id="PTHR21686">
    <property type="entry name" value="DEOXYNUCLEOTIDYLTRANSFERASE TERMINAL-INTERACTING PROTEIN 2"/>
    <property type="match status" value="1"/>
</dbReference>
<dbReference type="PANTHER" id="PTHR21686:SF12">
    <property type="entry name" value="DEOXYNUCLEOTIDYLTRANSFERASE TERMINAL-INTERACTING PROTEIN 2"/>
    <property type="match status" value="1"/>
</dbReference>
<comment type="caution">
    <text evidence="4">The sequence shown here is derived from an EMBL/GenBank/DDBJ whole genome shotgun (WGS) entry which is preliminary data.</text>
</comment>
<evidence type="ECO:0000313" key="4">
    <source>
        <dbReference type="EMBL" id="OVA09849.1"/>
    </source>
</evidence>
<feature type="domain" description="Fcf2 pre-rRNA processing C-terminal" evidence="3">
    <location>
        <begin position="70"/>
        <end position="170"/>
    </location>
</feature>
<dbReference type="GO" id="GO:0005730">
    <property type="term" value="C:nucleolus"/>
    <property type="evidence" value="ECO:0007669"/>
    <property type="project" value="UniProtKB-SubCell"/>
</dbReference>
<reference evidence="4 5" key="1">
    <citation type="journal article" date="2017" name="Mol. Plant">
        <title>The Genome of Medicinal Plant Macleaya cordata Provides New Insights into Benzylisoquinoline Alkaloids Metabolism.</title>
        <authorList>
            <person name="Liu X."/>
            <person name="Liu Y."/>
            <person name="Huang P."/>
            <person name="Ma Y."/>
            <person name="Qing Z."/>
            <person name="Tang Q."/>
            <person name="Cao H."/>
            <person name="Cheng P."/>
            <person name="Zheng Y."/>
            <person name="Yuan Z."/>
            <person name="Zhou Y."/>
            <person name="Liu J."/>
            <person name="Tang Z."/>
            <person name="Zhuo Y."/>
            <person name="Zhang Y."/>
            <person name="Yu L."/>
            <person name="Huang J."/>
            <person name="Yang P."/>
            <person name="Peng Q."/>
            <person name="Zhang J."/>
            <person name="Jiang W."/>
            <person name="Zhang Z."/>
            <person name="Lin K."/>
            <person name="Ro D.K."/>
            <person name="Chen X."/>
            <person name="Xiong X."/>
            <person name="Shang Y."/>
            <person name="Huang S."/>
            <person name="Zeng J."/>
        </authorList>
    </citation>
    <scope>NUCLEOTIDE SEQUENCE [LARGE SCALE GENOMIC DNA]</scope>
    <source>
        <strain evidence="5">cv. BLH2017</strain>
        <tissue evidence="4">Root</tissue>
    </source>
</reference>
<protein>
    <submittedName>
        <fullName evidence="4">Fcf2 pre-rRNA processing</fullName>
    </submittedName>
</protein>
<dbReference type="Pfam" id="PF08698">
    <property type="entry name" value="Fcf2"/>
    <property type="match status" value="1"/>
</dbReference>
<organism evidence="4 5">
    <name type="scientific">Macleaya cordata</name>
    <name type="common">Five-seeded plume-poppy</name>
    <name type="synonym">Bocconia cordata</name>
    <dbReference type="NCBI Taxonomy" id="56857"/>
    <lineage>
        <taxon>Eukaryota</taxon>
        <taxon>Viridiplantae</taxon>
        <taxon>Streptophyta</taxon>
        <taxon>Embryophyta</taxon>
        <taxon>Tracheophyta</taxon>
        <taxon>Spermatophyta</taxon>
        <taxon>Magnoliopsida</taxon>
        <taxon>Ranunculales</taxon>
        <taxon>Papaveraceae</taxon>
        <taxon>Papaveroideae</taxon>
        <taxon>Macleaya</taxon>
    </lineage>
</organism>
<dbReference type="EMBL" id="MVGT01002045">
    <property type="protein sequence ID" value="OVA09849.1"/>
    <property type="molecule type" value="Genomic_DNA"/>
</dbReference>